<dbReference type="PANTHER" id="PTHR30027:SF3">
    <property type="entry name" value="16S RRNA (URACIL(1498)-N(3))-METHYLTRANSFERASE"/>
    <property type="match status" value="1"/>
</dbReference>
<evidence type="ECO:0000259" key="14">
    <source>
        <dbReference type="Pfam" id="PF20260"/>
    </source>
</evidence>
<dbReference type="RefSeq" id="WP_063178301.1">
    <property type="nucleotide sequence ID" value="NZ_LQNT01000001.1"/>
</dbReference>
<comment type="function">
    <text evidence="10 12">Specifically methylates the N3 position of the uracil ring of uridine 1498 (m3U1498) in 16S rRNA. Acts on the fully assembled 30S ribosomal subunit.</text>
</comment>
<dbReference type="InterPro" id="IPR029026">
    <property type="entry name" value="tRNA_m1G_MTases_N"/>
</dbReference>
<protein>
    <recommendedName>
        <fullName evidence="4 12">Ribosomal RNA small subunit methyltransferase E</fullName>
        <ecNumber evidence="3 12">2.1.1.193</ecNumber>
    </recommendedName>
</protein>
<feature type="domain" description="Ribosomal RNA small subunit methyltransferase E methyltransferase" evidence="13">
    <location>
        <begin position="72"/>
        <end position="242"/>
    </location>
</feature>
<evidence type="ECO:0000256" key="4">
    <source>
        <dbReference type="ARBA" id="ARBA00013673"/>
    </source>
</evidence>
<keyword evidence="8 12" id="KW-0808">Transferase</keyword>
<dbReference type="Pfam" id="PF04452">
    <property type="entry name" value="Methyltrans_RNA"/>
    <property type="match status" value="1"/>
</dbReference>
<keyword evidence="5 12" id="KW-0963">Cytoplasm</keyword>
<gene>
    <name evidence="15" type="ORF">AV656_02030</name>
</gene>
<reference evidence="15 16" key="1">
    <citation type="submission" date="2016-01" db="EMBL/GenBank/DDBJ databases">
        <title>Whole genome sequencing of Bhargavaea cecembensis T14.</title>
        <authorList>
            <person name="Hong K.W."/>
        </authorList>
    </citation>
    <scope>NUCLEOTIDE SEQUENCE [LARGE SCALE GENOMIC DNA]</scope>
    <source>
        <strain evidence="15 16">T14</strain>
    </source>
</reference>
<evidence type="ECO:0000256" key="8">
    <source>
        <dbReference type="ARBA" id="ARBA00022679"/>
    </source>
</evidence>
<dbReference type="GO" id="GO:0070475">
    <property type="term" value="P:rRNA base methylation"/>
    <property type="evidence" value="ECO:0007669"/>
    <property type="project" value="TreeGrafter"/>
</dbReference>
<dbReference type="PIRSF" id="PIRSF015601">
    <property type="entry name" value="MTase_slr0722"/>
    <property type="match status" value="1"/>
</dbReference>
<dbReference type="Gene3D" id="3.40.1280.10">
    <property type="match status" value="1"/>
</dbReference>
<comment type="similarity">
    <text evidence="2 12">Belongs to the RNA methyltransferase RsmE family.</text>
</comment>
<dbReference type="InterPro" id="IPR006700">
    <property type="entry name" value="RsmE"/>
</dbReference>
<evidence type="ECO:0000256" key="1">
    <source>
        <dbReference type="ARBA" id="ARBA00004496"/>
    </source>
</evidence>
<dbReference type="InterPro" id="IPR046887">
    <property type="entry name" value="RsmE_PUA-like"/>
</dbReference>
<dbReference type="NCBIfam" id="NF008691">
    <property type="entry name" value="PRK11713.1-4"/>
    <property type="match status" value="1"/>
</dbReference>
<evidence type="ECO:0000256" key="6">
    <source>
        <dbReference type="ARBA" id="ARBA00022552"/>
    </source>
</evidence>
<comment type="caution">
    <text evidence="15">The sequence shown here is derived from an EMBL/GenBank/DDBJ whole genome shotgun (WGS) entry which is preliminary data.</text>
</comment>
<dbReference type="PANTHER" id="PTHR30027">
    <property type="entry name" value="RIBOSOMAL RNA SMALL SUBUNIT METHYLTRANSFERASE E"/>
    <property type="match status" value="1"/>
</dbReference>
<dbReference type="CDD" id="cd18084">
    <property type="entry name" value="RsmE-like"/>
    <property type="match status" value="1"/>
</dbReference>
<sequence length="249" mass="26791">MQRYFLDAPFDANGRAVISGDDARHITKVMRMSEGGRLIAVSGGEAFESQIIALADGEVAIRRDGEALPSNEMPVKVTVAAGLPKGDKLDLIVQKGTELGMTGLIPFEAERSIVKWDSKKSGKKVDRLRKIAKEAAEQSHRSIIPDISEVSGLDGLIRLAKSFDLLLIADEEAAKDRSGGSIAALLENVYHGQKVLAVFGPEGGISRAEAERFREAGFRPIALGPRILRAETAPLYALSAISSEIEGKR</sequence>
<evidence type="ECO:0000313" key="16">
    <source>
        <dbReference type="Proteomes" id="UP000076490"/>
    </source>
</evidence>
<keyword evidence="6 12" id="KW-0698">rRNA processing</keyword>
<dbReference type="GO" id="GO:0005737">
    <property type="term" value="C:cytoplasm"/>
    <property type="evidence" value="ECO:0007669"/>
    <property type="project" value="UniProtKB-SubCell"/>
</dbReference>
<dbReference type="NCBIfam" id="TIGR00046">
    <property type="entry name" value="RsmE family RNA methyltransferase"/>
    <property type="match status" value="1"/>
</dbReference>
<evidence type="ECO:0000256" key="12">
    <source>
        <dbReference type="PIRNR" id="PIRNR015601"/>
    </source>
</evidence>
<comment type="subcellular location">
    <subcellularLocation>
        <location evidence="1 12">Cytoplasm</location>
    </subcellularLocation>
</comment>
<organism evidence="15 16">
    <name type="scientific">Bhargavaea cecembensis</name>
    <dbReference type="NCBI Taxonomy" id="394098"/>
    <lineage>
        <taxon>Bacteria</taxon>
        <taxon>Bacillati</taxon>
        <taxon>Bacillota</taxon>
        <taxon>Bacilli</taxon>
        <taxon>Bacillales</taxon>
        <taxon>Caryophanaceae</taxon>
        <taxon>Bhargavaea</taxon>
    </lineage>
</organism>
<proteinExistence type="inferred from homology"/>
<dbReference type="InterPro" id="IPR046886">
    <property type="entry name" value="RsmE_MTase_dom"/>
</dbReference>
<dbReference type="SUPFAM" id="SSF75217">
    <property type="entry name" value="alpha/beta knot"/>
    <property type="match status" value="1"/>
</dbReference>
<dbReference type="OrthoDB" id="9815641at2"/>
<feature type="domain" description="Ribosomal RNA small subunit methyltransferase E PUA-like" evidence="14">
    <location>
        <begin position="18"/>
        <end position="59"/>
    </location>
</feature>
<evidence type="ECO:0000259" key="13">
    <source>
        <dbReference type="Pfam" id="PF04452"/>
    </source>
</evidence>
<evidence type="ECO:0000256" key="11">
    <source>
        <dbReference type="ARBA" id="ARBA00047944"/>
    </source>
</evidence>
<dbReference type="InterPro" id="IPR015947">
    <property type="entry name" value="PUA-like_sf"/>
</dbReference>
<dbReference type="AlphaFoldDB" id="A0A163GDT9"/>
<dbReference type="EC" id="2.1.1.193" evidence="3 12"/>
<evidence type="ECO:0000256" key="10">
    <source>
        <dbReference type="ARBA" id="ARBA00025699"/>
    </source>
</evidence>
<keyword evidence="9 12" id="KW-0949">S-adenosyl-L-methionine</keyword>
<evidence type="ECO:0000256" key="2">
    <source>
        <dbReference type="ARBA" id="ARBA00005528"/>
    </source>
</evidence>
<evidence type="ECO:0000256" key="7">
    <source>
        <dbReference type="ARBA" id="ARBA00022603"/>
    </source>
</evidence>
<accession>A0A163GDT9</accession>
<evidence type="ECO:0000256" key="9">
    <source>
        <dbReference type="ARBA" id="ARBA00022691"/>
    </source>
</evidence>
<dbReference type="Proteomes" id="UP000076490">
    <property type="component" value="Unassembled WGS sequence"/>
</dbReference>
<dbReference type="EMBL" id="LQNT01000001">
    <property type="protein sequence ID" value="KZE40076.1"/>
    <property type="molecule type" value="Genomic_DNA"/>
</dbReference>
<evidence type="ECO:0000256" key="5">
    <source>
        <dbReference type="ARBA" id="ARBA00022490"/>
    </source>
</evidence>
<dbReference type="Pfam" id="PF20260">
    <property type="entry name" value="PUA_4"/>
    <property type="match status" value="1"/>
</dbReference>
<name>A0A163GDT9_9BACL</name>
<comment type="catalytic activity">
    <reaction evidence="11 12">
        <text>uridine(1498) in 16S rRNA + S-adenosyl-L-methionine = N(3)-methyluridine(1498) in 16S rRNA + S-adenosyl-L-homocysteine + H(+)</text>
        <dbReference type="Rhea" id="RHEA:42920"/>
        <dbReference type="Rhea" id="RHEA-COMP:10283"/>
        <dbReference type="Rhea" id="RHEA-COMP:10284"/>
        <dbReference type="ChEBI" id="CHEBI:15378"/>
        <dbReference type="ChEBI" id="CHEBI:57856"/>
        <dbReference type="ChEBI" id="CHEBI:59789"/>
        <dbReference type="ChEBI" id="CHEBI:65315"/>
        <dbReference type="ChEBI" id="CHEBI:74502"/>
        <dbReference type="EC" id="2.1.1.193"/>
    </reaction>
</comment>
<dbReference type="GO" id="GO:0070042">
    <property type="term" value="F:rRNA (uridine-N3-)-methyltransferase activity"/>
    <property type="evidence" value="ECO:0007669"/>
    <property type="project" value="TreeGrafter"/>
</dbReference>
<evidence type="ECO:0000313" key="15">
    <source>
        <dbReference type="EMBL" id="KZE40076.1"/>
    </source>
</evidence>
<keyword evidence="7 12" id="KW-0489">Methyltransferase</keyword>
<evidence type="ECO:0000256" key="3">
    <source>
        <dbReference type="ARBA" id="ARBA00012328"/>
    </source>
</evidence>
<dbReference type="InterPro" id="IPR029028">
    <property type="entry name" value="Alpha/beta_knot_MTases"/>
</dbReference>
<dbReference type="SUPFAM" id="SSF88697">
    <property type="entry name" value="PUA domain-like"/>
    <property type="match status" value="1"/>
</dbReference>